<dbReference type="InterPro" id="IPR032369">
    <property type="entry name" value="DUF4872"/>
</dbReference>
<evidence type="ECO:0008006" key="6">
    <source>
        <dbReference type="Google" id="ProtNLM"/>
    </source>
</evidence>
<feature type="domain" description="Butirosin biosynthesis protein H N-terminal" evidence="2">
    <location>
        <begin position="11"/>
        <end position="142"/>
    </location>
</feature>
<keyword evidence="1" id="KW-0812">Transmembrane</keyword>
<accession>A0A5J4RI45</accession>
<feature type="transmembrane region" description="Helical" evidence="1">
    <location>
        <begin position="32"/>
        <end position="50"/>
    </location>
</feature>
<name>A0A5J4RI45_9ZZZZ</name>
<gene>
    <name evidence="4" type="ORF">EZS27_017822</name>
    <name evidence="5" type="ORF">EZS27_017830</name>
</gene>
<evidence type="ECO:0000259" key="2">
    <source>
        <dbReference type="Pfam" id="PF14399"/>
    </source>
</evidence>
<dbReference type="EMBL" id="SNRY01001069">
    <property type="protein sequence ID" value="KAA6333796.1"/>
    <property type="molecule type" value="Genomic_DNA"/>
</dbReference>
<dbReference type="AlphaFoldDB" id="A0A5J4RI45"/>
<evidence type="ECO:0000259" key="3">
    <source>
        <dbReference type="Pfam" id="PF16169"/>
    </source>
</evidence>
<dbReference type="EMBL" id="SNRY01001069">
    <property type="protein sequence ID" value="KAA6333804.1"/>
    <property type="molecule type" value="Genomic_DNA"/>
</dbReference>
<evidence type="ECO:0000313" key="5">
    <source>
        <dbReference type="EMBL" id="KAA6333804.1"/>
    </source>
</evidence>
<dbReference type="Pfam" id="PF16169">
    <property type="entry name" value="DUF4872"/>
    <property type="match status" value="1"/>
</dbReference>
<keyword evidence="1" id="KW-1133">Transmembrane helix</keyword>
<sequence length="335" mass="38194">MINFEHKPAAHCESGVTTNMLNFYGIRLSEPMVLGIGAGVFFSYMPFITLQGMPVVSFRPLPGHIFARVMQRLKINIRTRRFLNEDRSMKALDKLVEKGVPVGIVVGVFFLPYFPKEYRFHFNAHNLCVIGKKDDIYTVSDPVSMELNELSYSDLKRVRFAKGTYPPMGKMYWVNHANSSSPDLKAAIVSGIKLNCNRMLDIPISYFGVKGIYLLGKQMRLWEQKAGARKAALQLAQVIRMLEEIGTGGAGFRYMYAAFLQEAAPILEKPECLDFSTQMTAIGDLWRDFAYEAARKFKKRGENTLTYDQLADKLVHIADEEKQFFTRLRQLIKSI</sequence>
<protein>
    <recommendedName>
        <fullName evidence="6">Peptidase</fullName>
    </recommendedName>
</protein>
<keyword evidence="1" id="KW-0472">Membrane</keyword>
<evidence type="ECO:0000256" key="1">
    <source>
        <dbReference type="SAM" id="Phobius"/>
    </source>
</evidence>
<evidence type="ECO:0000313" key="4">
    <source>
        <dbReference type="EMBL" id="KAA6333796.1"/>
    </source>
</evidence>
<dbReference type="InterPro" id="IPR026935">
    <property type="entry name" value="BtrH_N"/>
</dbReference>
<dbReference type="Pfam" id="PF14399">
    <property type="entry name" value="BtrH_N"/>
    <property type="match status" value="1"/>
</dbReference>
<proteinExistence type="predicted"/>
<organism evidence="4">
    <name type="scientific">termite gut metagenome</name>
    <dbReference type="NCBI Taxonomy" id="433724"/>
    <lineage>
        <taxon>unclassified sequences</taxon>
        <taxon>metagenomes</taxon>
        <taxon>organismal metagenomes</taxon>
    </lineage>
</organism>
<reference evidence="4" key="1">
    <citation type="submission" date="2019-03" db="EMBL/GenBank/DDBJ databases">
        <title>Single cell metagenomics reveals metabolic interactions within the superorganism composed of flagellate Streblomastix strix and complex community of Bacteroidetes bacteria on its surface.</title>
        <authorList>
            <person name="Treitli S.C."/>
            <person name="Kolisko M."/>
            <person name="Husnik F."/>
            <person name="Keeling P."/>
            <person name="Hampl V."/>
        </authorList>
    </citation>
    <scope>NUCLEOTIDE SEQUENCE</scope>
    <source>
        <strain evidence="4">STM</strain>
    </source>
</reference>
<comment type="caution">
    <text evidence="4">The sequence shown here is derived from an EMBL/GenBank/DDBJ whole genome shotgun (WGS) entry which is preliminary data.</text>
</comment>
<feature type="domain" description="DUF4872" evidence="3">
    <location>
        <begin position="154"/>
        <end position="328"/>
    </location>
</feature>